<evidence type="ECO:0000259" key="8">
    <source>
        <dbReference type="Pfam" id="PF25876"/>
    </source>
</evidence>
<evidence type="ECO:0000256" key="1">
    <source>
        <dbReference type="ARBA" id="ARBA00004236"/>
    </source>
</evidence>
<dbReference type="Proteomes" id="UP000242886">
    <property type="component" value="Chromosome SDENCHOL"/>
</dbReference>
<evidence type="ECO:0000313" key="13">
    <source>
        <dbReference type="Proteomes" id="UP000242886"/>
    </source>
</evidence>
<evidence type="ECO:0000256" key="6">
    <source>
        <dbReference type="ARBA" id="ARBA00023136"/>
    </source>
</evidence>
<dbReference type="Gene3D" id="1.10.287.470">
    <property type="entry name" value="Helix hairpin bin"/>
    <property type="match status" value="1"/>
</dbReference>
<feature type="domain" description="Multidrug resistance protein MdtA-like alpha-helical hairpin" evidence="8">
    <location>
        <begin position="118"/>
        <end position="187"/>
    </location>
</feature>
<feature type="domain" description="Multidrug resistance protein MdtA-like C-terminal permuted SH3" evidence="11">
    <location>
        <begin position="312"/>
        <end position="372"/>
    </location>
</feature>
<gene>
    <name evidence="12" type="primary">mdtA</name>
    <name evidence="12" type="ORF">SDENCHOL_20698</name>
</gene>
<dbReference type="Pfam" id="PF25917">
    <property type="entry name" value="BSH_RND"/>
    <property type="match status" value="1"/>
</dbReference>
<dbReference type="Pfam" id="PF25876">
    <property type="entry name" value="HH_MFP_RND"/>
    <property type="match status" value="1"/>
</dbReference>
<protein>
    <submittedName>
        <fullName evidence="12">Multidrug efflux system, subunit A</fullName>
    </submittedName>
</protein>
<keyword evidence="3" id="KW-0813">Transport</keyword>
<dbReference type="Gene3D" id="2.40.30.170">
    <property type="match status" value="1"/>
</dbReference>
<comment type="similarity">
    <text evidence="2">Belongs to the membrane fusion protein (MFP) (TC 8.A.1) family.</text>
</comment>
<feature type="signal peptide" evidence="7">
    <location>
        <begin position="1"/>
        <end position="19"/>
    </location>
</feature>
<proteinExistence type="inferred from homology"/>
<evidence type="ECO:0000256" key="7">
    <source>
        <dbReference type="SAM" id="SignalP"/>
    </source>
</evidence>
<dbReference type="PANTHER" id="PTHR30469">
    <property type="entry name" value="MULTIDRUG RESISTANCE PROTEIN MDTA"/>
    <property type="match status" value="1"/>
</dbReference>
<sequence length="402" mass="43043">MRKNLLVVWLLAGLAVALAAYFWPARQQTAAGISTGAGRQQAGDSADDRPVAVQVAEARQGDMAVSIDALGTVVAHNTALVRARVDGQLLAVNFREGQMVQAGEVLALIDPRPYQAALDQASGQLRRDEALLANARLDLERFRDLLSKDSIARQQVDAQAALVQQYEGVVQAGRAQVADARLQLDFTRITAPLSGRLGLRQVDAGNMVRAADTNGIVTITQTRPIDMLFAIPAARLDAVRARWHAGDTLQVEALEREGGRRLAQGKLLTIDNQIDPATGTVRLKAQFANADQALFPNQFVNARLTVATLRKVVLAPSAAIHQGVDGSFVHVVDHALRVSVRKVRPGVQSAGWVVIDQGLRAGERLVIDGADKLREGSLVEIPGAGTVDKDEHEAALPAGGRR</sequence>
<dbReference type="NCBIfam" id="NF008589">
    <property type="entry name" value="PRK11556.1"/>
    <property type="match status" value="1"/>
</dbReference>
<dbReference type="InterPro" id="IPR058627">
    <property type="entry name" value="MdtA-like_C"/>
</dbReference>
<feature type="domain" description="Multidrug resistance protein MdtA-like beta-barrel" evidence="10">
    <location>
        <begin position="224"/>
        <end position="307"/>
    </location>
</feature>
<evidence type="ECO:0000256" key="2">
    <source>
        <dbReference type="ARBA" id="ARBA00009477"/>
    </source>
</evidence>
<dbReference type="RefSeq" id="WP_197706903.1">
    <property type="nucleotide sequence ID" value="NZ_LT837803.1"/>
</dbReference>
<dbReference type="Gene3D" id="2.40.50.100">
    <property type="match status" value="1"/>
</dbReference>
<dbReference type="PANTHER" id="PTHR30469:SF12">
    <property type="entry name" value="MULTIDRUG RESISTANCE PROTEIN MDTA"/>
    <property type="match status" value="1"/>
</dbReference>
<reference evidence="12" key="1">
    <citation type="submission" date="2017-03" db="EMBL/GenBank/DDBJ databases">
        <authorList>
            <consortium name="AG Boll"/>
        </authorList>
    </citation>
    <scope>NUCLEOTIDE SEQUENCE [LARGE SCALE GENOMIC DNA]</scope>
    <source>
        <strain evidence="12">Chol</strain>
    </source>
</reference>
<dbReference type="InterPro" id="IPR058626">
    <property type="entry name" value="MdtA-like_b-barrel"/>
</dbReference>
<dbReference type="GO" id="GO:0015562">
    <property type="term" value="F:efflux transmembrane transporter activity"/>
    <property type="evidence" value="ECO:0007669"/>
    <property type="project" value="TreeGrafter"/>
</dbReference>
<keyword evidence="5" id="KW-0997">Cell inner membrane</keyword>
<keyword evidence="13" id="KW-1185">Reference proteome</keyword>
<keyword evidence="4" id="KW-1003">Cell membrane</keyword>
<dbReference type="NCBIfam" id="TIGR01730">
    <property type="entry name" value="RND_mfp"/>
    <property type="match status" value="1"/>
</dbReference>
<dbReference type="Pfam" id="PF25967">
    <property type="entry name" value="RND-MFP_C"/>
    <property type="match status" value="1"/>
</dbReference>
<dbReference type="AlphaFoldDB" id="A0A7Z7HSN3"/>
<dbReference type="InterPro" id="IPR058624">
    <property type="entry name" value="MdtA-like_HH"/>
</dbReference>
<evidence type="ECO:0000256" key="5">
    <source>
        <dbReference type="ARBA" id="ARBA00022519"/>
    </source>
</evidence>
<dbReference type="Gene3D" id="2.40.420.20">
    <property type="match status" value="1"/>
</dbReference>
<feature type="chain" id="PRO_5031134847" evidence="7">
    <location>
        <begin position="20"/>
        <end position="402"/>
    </location>
</feature>
<accession>A0A7Z7HSN3</accession>
<evidence type="ECO:0000256" key="3">
    <source>
        <dbReference type="ARBA" id="ARBA00022448"/>
    </source>
</evidence>
<evidence type="ECO:0000259" key="9">
    <source>
        <dbReference type="Pfam" id="PF25917"/>
    </source>
</evidence>
<evidence type="ECO:0000313" key="12">
    <source>
        <dbReference type="EMBL" id="SMB28752.1"/>
    </source>
</evidence>
<dbReference type="SUPFAM" id="SSF111369">
    <property type="entry name" value="HlyD-like secretion proteins"/>
    <property type="match status" value="1"/>
</dbReference>
<feature type="domain" description="Multidrug resistance protein MdtA-like barrel-sandwich hybrid" evidence="9">
    <location>
        <begin position="77"/>
        <end position="220"/>
    </location>
</feature>
<keyword evidence="6" id="KW-0472">Membrane</keyword>
<dbReference type="Pfam" id="PF25944">
    <property type="entry name" value="Beta-barrel_RND"/>
    <property type="match status" value="1"/>
</dbReference>
<dbReference type="EMBL" id="LT837803">
    <property type="protein sequence ID" value="SMB28752.1"/>
    <property type="molecule type" value="Genomic_DNA"/>
</dbReference>
<dbReference type="GO" id="GO:1990281">
    <property type="term" value="C:efflux pump complex"/>
    <property type="evidence" value="ECO:0007669"/>
    <property type="project" value="TreeGrafter"/>
</dbReference>
<evidence type="ECO:0000259" key="11">
    <source>
        <dbReference type="Pfam" id="PF25967"/>
    </source>
</evidence>
<organism evidence="12 13">
    <name type="scientific">Sterolibacterium denitrificans</name>
    <dbReference type="NCBI Taxonomy" id="157592"/>
    <lineage>
        <taxon>Bacteria</taxon>
        <taxon>Pseudomonadati</taxon>
        <taxon>Pseudomonadota</taxon>
        <taxon>Betaproteobacteria</taxon>
        <taxon>Nitrosomonadales</taxon>
        <taxon>Sterolibacteriaceae</taxon>
        <taxon>Sterolibacterium</taxon>
    </lineage>
</organism>
<name>A0A7Z7HSN3_9PROT</name>
<keyword evidence="7" id="KW-0732">Signal</keyword>
<evidence type="ECO:0000259" key="10">
    <source>
        <dbReference type="Pfam" id="PF25944"/>
    </source>
</evidence>
<comment type="subcellular location">
    <subcellularLocation>
        <location evidence="1">Cell membrane</location>
    </subcellularLocation>
</comment>
<dbReference type="InterPro" id="IPR006143">
    <property type="entry name" value="RND_pump_MFP"/>
</dbReference>
<dbReference type="InterPro" id="IPR058625">
    <property type="entry name" value="MdtA-like_BSH"/>
</dbReference>
<evidence type="ECO:0000256" key="4">
    <source>
        <dbReference type="ARBA" id="ARBA00022475"/>
    </source>
</evidence>